<dbReference type="InterPro" id="IPR049040">
    <property type="entry name" value="RMC1_N"/>
</dbReference>
<name>A0ABD0YNA4_9HEMI</name>
<dbReference type="Proteomes" id="UP001558652">
    <property type="component" value="Unassembled WGS sequence"/>
</dbReference>
<evidence type="ECO:0000259" key="1">
    <source>
        <dbReference type="Pfam" id="PF07035"/>
    </source>
</evidence>
<reference evidence="3 4" key="1">
    <citation type="submission" date="2024-07" db="EMBL/GenBank/DDBJ databases">
        <title>Chromosome-level genome assembly of the water stick insect Ranatra chinensis (Heteroptera: Nepidae).</title>
        <authorList>
            <person name="Liu X."/>
        </authorList>
    </citation>
    <scope>NUCLEOTIDE SEQUENCE [LARGE SCALE GENOMIC DNA]</scope>
    <source>
        <strain evidence="3">Cailab_2021Rc</strain>
        <tissue evidence="3">Muscle</tissue>
    </source>
</reference>
<proteinExistence type="predicted"/>
<evidence type="ECO:0000259" key="2">
    <source>
        <dbReference type="Pfam" id="PF21029"/>
    </source>
</evidence>
<comment type="caution">
    <text evidence="3">The sequence shown here is derived from an EMBL/GenBank/DDBJ whole genome shotgun (WGS) entry which is preliminary data.</text>
</comment>
<organism evidence="3 4">
    <name type="scientific">Ranatra chinensis</name>
    <dbReference type="NCBI Taxonomy" id="642074"/>
    <lineage>
        <taxon>Eukaryota</taxon>
        <taxon>Metazoa</taxon>
        <taxon>Ecdysozoa</taxon>
        <taxon>Arthropoda</taxon>
        <taxon>Hexapoda</taxon>
        <taxon>Insecta</taxon>
        <taxon>Pterygota</taxon>
        <taxon>Neoptera</taxon>
        <taxon>Paraneoptera</taxon>
        <taxon>Hemiptera</taxon>
        <taxon>Heteroptera</taxon>
        <taxon>Panheteroptera</taxon>
        <taxon>Nepomorpha</taxon>
        <taxon>Nepidae</taxon>
        <taxon>Ranatrinae</taxon>
        <taxon>Ranatra</taxon>
    </lineage>
</organism>
<protein>
    <recommendedName>
        <fullName evidence="5">Mic1 domain-containing protein</fullName>
    </recommendedName>
</protein>
<dbReference type="AlphaFoldDB" id="A0ABD0YNA4"/>
<dbReference type="SUPFAM" id="SSF69322">
    <property type="entry name" value="Tricorn protease domain 2"/>
    <property type="match status" value="1"/>
</dbReference>
<accession>A0ABD0YNA4</accession>
<sequence>MATYEELCAANNESWKYYLELSECKLKFDATSQLTSIFYDESNSQIFSIHSGGQEVVVKSPNKDFCKKFKMEEKGHITSIKFSPDMSILSVQRSETSVDFLTLVDDKVSKEFTHTFKTPNTLLLGYMWTGKNELIFITDQGVKLCKIDVQTSAVSLLKSMNVNVNWFNYFGPICLLLLNSGHSCRSMQLLQIKQNQILKLAKFELDLDMNYKTPKTLSERDVVLGVVYNLPRILVMTYQNVNGKNQAELVVYTIIKLSSVKKTHLLRIDQTGCFAVNLVDNLIIVHNQESKSSMVFDITESEFQGSVSYHYPIVDPKSIKGSNQELKNYDLYSRNWVMFQPNIVMDAKLGYLWHIQLNLYGFLKAMTDKNKLTSFLLLRSDSERVIAYMLEHMLEKRDKSMTELGSIFDQINAVYRSYLELNLHSQMSMPVNMSKIEDKKVVVFKTVIDQSFMFSHVFSKLEDKINNDSNWKESRFVTWALLEYIRSLVDFQITVYHNLYEILINSLVKNGNFYQLHQLLQYHAVEDSKPLACLLLSLENLYPAAPQLAIDMLERIGNKCSGSTKEEITEILLYNKQLLSSLRYSKKHSSPHDRICETKYLDAARNIGNEKLVYTILTHFNLTSQLRNGNLLASDGSKMFP</sequence>
<dbReference type="InterPro" id="IPR009755">
    <property type="entry name" value="RMC1_C"/>
</dbReference>
<evidence type="ECO:0008006" key="5">
    <source>
        <dbReference type="Google" id="ProtNLM"/>
    </source>
</evidence>
<feature type="domain" description="Mic1" evidence="1">
    <location>
        <begin position="379"/>
        <end position="622"/>
    </location>
</feature>
<dbReference type="InterPro" id="IPR040371">
    <property type="entry name" value="RMC1"/>
</dbReference>
<feature type="domain" description="Regulator of MON1-CCZ1 complex N-terminal" evidence="2">
    <location>
        <begin position="37"/>
        <end position="150"/>
    </location>
</feature>
<gene>
    <name evidence="3" type="ORF">AAG570_001345</name>
</gene>
<dbReference type="Pfam" id="PF07035">
    <property type="entry name" value="RMC1_C"/>
    <property type="match status" value="1"/>
</dbReference>
<keyword evidence="4" id="KW-1185">Reference proteome</keyword>
<dbReference type="Pfam" id="PF21029">
    <property type="entry name" value="RMC1_N"/>
    <property type="match status" value="1"/>
</dbReference>
<evidence type="ECO:0000313" key="3">
    <source>
        <dbReference type="EMBL" id="KAL1124722.1"/>
    </source>
</evidence>
<dbReference type="PANTHER" id="PTHR12897">
    <property type="entry name" value="COLON CANCER-ASSOCIATED PROTEIN MIC1"/>
    <property type="match status" value="1"/>
</dbReference>
<dbReference type="PANTHER" id="PTHR12897:SF4">
    <property type="entry name" value="REGULATOR OF MON1-CCZ1 COMPLEX"/>
    <property type="match status" value="1"/>
</dbReference>
<dbReference type="EMBL" id="JBFDAA010000010">
    <property type="protein sequence ID" value="KAL1124722.1"/>
    <property type="molecule type" value="Genomic_DNA"/>
</dbReference>
<evidence type="ECO:0000313" key="4">
    <source>
        <dbReference type="Proteomes" id="UP001558652"/>
    </source>
</evidence>